<dbReference type="Pfam" id="PF04055">
    <property type="entry name" value="Radical_SAM"/>
    <property type="match status" value="1"/>
</dbReference>
<evidence type="ECO:0000256" key="5">
    <source>
        <dbReference type="ARBA" id="ARBA00023004"/>
    </source>
</evidence>
<dbReference type="SFLD" id="SFLDG01387">
    <property type="entry name" value="BtrN-like_SPASM_domain_contain"/>
    <property type="match status" value="1"/>
</dbReference>
<comment type="cofactor">
    <cofactor evidence="1">
        <name>[4Fe-4S] cluster</name>
        <dbReference type="ChEBI" id="CHEBI:49883"/>
    </cofactor>
</comment>
<dbReference type="Pfam" id="PF13186">
    <property type="entry name" value="SPASM"/>
    <property type="match status" value="1"/>
</dbReference>
<evidence type="ECO:0000256" key="1">
    <source>
        <dbReference type="ARBA" id="ARBA00001966"/>
    </source>
</evidence>
<evidence type="ECO:0000313" key="8">
    <source>
        <dbReference type="EMBL" id="QJA60716.1"/>
    </source>
</evidence>
<dbReference type="SFLD" id="SFLDS00029">
    <property type="entry name" value="Radical_SAM"/>
    <property type="match status" value="1"/>
</dbReference>
<dbReference type="InterPro" id="IPR007197">
    <property type="entry name" value="rSAM"/>
</dbReference>
<dbReference type="GO" id="GO:0003824">
    <property type="term" value="F:catalytic activity"/>
    <property type="evidence" value="ECO:0007669"/>
    <property type="project" value="InterPro"/>
</dbReference>
<dbReference type="InterPro" id="IPR050377">
    <property type="entry name" value="Radical_SAM_PqqE_MftC-like"/>
</dbReference>
<evidence type="ECO:0000256" key="4">
    <source>
        <dbReference type="ARBA" id="ARBA00022723"/>
    </source>
</evidence>
<dbReference type="CDD" id="cd01335">
    <property type="entry name" value="Radical_SAM"/>
    <property type="match status" value="1"/>
</dbReference>
<dbReference type="Gene3D" id="3.20.20.70">
    <property type="entry name" value="Aldolase class I"/>
    <property type="match status" value="1"/>
</dbReference>
<feature type="domain" description="Radical SAM core" evidence="7">
    <location>
        <begin position="19"/>
        <end position="235"/>
    </location>
</feature>
<dbReference type="PANTHER" id="PTHR11228">
    <property type="entry name" value="RADICAL SAM DOMAIN PROTEIN"/>
    <property type="match status" value="1"/>
</dbReference>
<sequence length="323" mass="37439">MKAKILPRIHSSQKGDLVKAIPLSTPYSVHIDPCSYCNFKCKFCFQSQKDKPEQGIMDWFVFLKILTQLKGFPEKIKKIKIGLHGEPLLYPDILKMILSIELYKITNTIELFTNGYFLEPTLNKNLITSGLDRINISIEGLDSKQYKEMAGVKVYMGRFIKNIKHLYDNRGKCKIYIKTITQDKNRFYDMFGDICDEIFVENAVPQWPGIGNPKLPEVGMYGQPIKQWKEVCPFPFMYLHYNWDGTVSPCTLDWGHKIIIGNANKESAVEIWNGQKLKDLRIKMLEGKRGEIPFCDKCLAPMVCCEEDLDKEREVLLETFNRQ</sequence>
<gene>
    <name evidence="8" type="ORF">MM415B01067_0017</name>
</gene>
<evidence type="ECO:0000256" key="6">
    <source>
        <dbReference type="ARBA" id="ARBA00023014"/>
    </source>
</evidence>
<dbReference type="PROSITE" id="PS51918">
    <property type="entry name" value="RADICAL_SAM"/>
    <property type="match status" value="1"/>
</dbReference>
<organism evidence="8">
    <name type="scientific">viral metagenome</name>
    <dbReference type="NCBI Taxonomy" id="1070528"/>
    <lineage>
        <taxon>unclassified sequences</taxon>
        <taxon>metagenomes</taxon>
        <taxon>organismal metagenomes</taxon>
    </lineage>
</organism>
<evidence type="ECO:0000256" key="2">
    <source>
        <dbReference type="ARBA" id="ARBA00022485"/>
    </source>
</evidence>
<reference evidence="8" key="1">
    <citation type="submission" date="2020-03" db="EMBL/GenBank/DDBJ databases">
        <title>The deep terrestrial virosphere.</title>
        <authorList>
            <person name="Holmfeldt K."/>
            <person name="Nilsson E."/>
            <person name="Simone D."/>
            <person name="Lopez-Fernandez M."/>
            <person name="Wu X."/>
            <person name="de Brujin I."/>
            <person name="Lundin D."/>
            <person name="Andersson A."/>
            <person name="Bertilsson S."/>
            <person name="Dopson M."/>
        </authorList>
    </citation>
    <scope>NUCLEOTIDE SEQUENCE</scope>
    <source>
        <strain evidence="8">MM415B01067</strain>
    </source>
</reference>
<dbReference type="InterPro" id="IPR034391">
    <property type="entry name" value="AdoMet-like_SPASM_containing"/>
</dbReference>
<keyword evidence="2" id="KW-0004">4Fe-4S</keyword>
<keyword evidence="4" id="KW-0479">Metal-binding</keyword>
<keyword evidence="6" id="KW-0411">Iron-sulfur</keyword>
<dbReference type="AlphaFoldDB" id="A0A6M3IT37"/>
<dbReference type="InterPro" id="IPR013785">
    <property type="entry name" value="Aldolase_TIM"/>
</dbReference>
<accession>A0A6M3IT37</accession>
<proteinExistence type="predicted"/>
<name>A0A6M3IT37_9ZZZZ</name>
<dbReference type="InterPro" id="IPR058240">
    <property type="entry name" value="rSAM_sf"/>
</dbReference>
<dbReference type="PANTHER" id="PTHR11228:SF34">
    <property type="entry name" value="TUNGSTEN-CONTAINING ALDEHYDE FERREDOXIN OXIDOREDUCTASE COFACTOR MODIFYING PROTEIN"/>
    <property type="match status" value="1"/>
</dbReference>
<dbReference type="EMBL" id="MT141418">
    <property type="protein sequence ID" value="QJA60716.1"/>
    <property type="molecule type" value="Genomic_DNA"/>
</dbReference>
<dbReference type="SUPFAM" id="SSF102114">
    <property type="entry name" value="Radical SAM enzymes"/>
    <property type="match status" value="1"/>
</dbReference>
<dbReference type="InterPro" id="IPR023885">
    <property type="entry name" value="4Fe4S-binding_SPASM_dom"/>
</dbReference>
<keyword evidence="3" id="KW-0949">S-adenosyl-L-methionine</keyword>
<keyword evidence="5" id="KW-0408">Iron</keyword>
<evidence type="ECO:0000259" key="7">
    <source>
        <dbReference type="PROSITE" id="PS51918"/>
    </source>
</evidence>
<evidence type="ECO:0000256" key="3">
    <source>
        <dbReference type="ARBA" id="ARBA00022691"/>
    </source>
</evidence>
<protein>
    <submittedName>
        <fullName evidence="8">Putative iron-sulfur cluster-binding domain contining protein</fullName>
    </submittedName>
</protein>
<dbReference type="SFLD" id="SFLDG01067">
    <property type="entry name" value="SPASM/twitch_domain_containing"/>
    <property type="match status" value="1"/>
</dbReference>
<dbReference type="GO" id="GO:0046872">
    <property type="term" value="F:metal ion binding"/>
    <property type="evidence" value="ECO:0007669"/>
    <property type="project" value="UniProtKB-KW"/>
</dbReference>
<dbReference type="GO" id="GO:0051536">
    <property type="term" value="F:iron-sulfur cluster binding"/>
    <property type="evidence" value="ECO:0007669"/>
    <property type="project" value="UniProtKB-KW"/>
</dbReference>